<organism evidence="2 3">
    <name type="scientific">Lagenidium giganteum</name>
    <dbReference type="NCBI Taxonomy" id="4803"/>
    <lineage>
        <taxon>Eukaryota</taxon>
        <taxon>Sar</taxon>
        <taxon>Stramenopiles</taxon>
        <taxon>Oomycota</taxon>
        <taxon>Peronosporomycetes</taxon>
        <taxon>Pythiales</taxon>
        <taxon>Pythiaceae</taxon>
    </lineage>
</organism>
<evidence type="ECO:0000256" key="1">
    <source>
        <dbReference type="SAM" id="SignalP"/>
    </source>
</evidence>
<accession>A0AAV2YWH9</accession>
<gene>
    <name evidence="2" type="ORF">N0F65_011257</name>
</gene>
<sequence length="100" mass="11085">MIVAYLLLFLDKCVQLDASEDDYIDNVQRAMGRVAQQFVLAFLETNGIKARGSGAVLKHMRELHRQGTLNLHINGHQARIRAGLVLDAASSAREVLEPTN</sequence>
<evidence type="ECO:0000313" key="3">
    <source>
        <dbReference type="Proteomes" id="UP001146120"/>
    </source>
</evidence>
<keyword evidence="1" id="KW-0732">Signal</keyword>
<keyword evidence="3" id="KW-1185">Reference proteome</keyword>
<feature type="signal peptide" evidence="1">
    <location>
        <begin position="1"/>
        <end position="18"/>
    </location>
</feature>
<feature type="chain" id="PRO_5043943289" evidence="1">
    <location>
        <begin position="19"/>
        <end position="100"/>
    </location>
</feature>
<dbReference type="AlphaFoldDB" id="A0AAV2YWH9"/>
<comment type="caution">
    <text evidence="2">The sequence shown here is derived from an EMBL/GenBank/DDBJ whole genome shotgun (WGS) entry which is preliminary data.</text>
</comment>
<dbReference type="EMBL" id="DAKRPA010000092">
    <property type="protein sequence ID" value="DAZ99002.1"/>
    <property type="molecule type" value="Genomic_DNA"/>
</dbReference>
<proteinExistence type="predicted"/>
<dbReference type="Proteomes" id="UP001146120">
    <property type="component" value="Unassembled WGS sequence"/>
</dbReference>
<reference evidence="2" key="2">
    <citation type="journal article" date="2023" name="Microbiol Resour">
        <title>Decontamination and Annotation of the Draft Genome Sequence of the Oomycete Lagenidium giganteum ARSEF 373.</title>
        <authorList>
            <person name="Morgan W.R."/>
            <person name="Tartar A."/>
        </authorList>
    </citation>
    <scope>NUCLEOTIDE SEQUENCE</scope>
    <source>
        <strain evidence="2">ARSEF 373</strain>
    </source>
</reference>
<evidence type="ECO:0000313" key="2">
    <source>
        <dbReference type="EMBL" id="DAZ99002.1"/>
    </source>
</evidence>
<name>A0AAV2YWH9_9STRA</name>
<protein>
    <submittedName>
        <fullName evidence="2">Uncharacterized protein</fullName>
    </submittedName>
</protein>
<reference evidence="2" key="1">
    <citation type="submission" date="2022-11" db="EMBL/GenBank/DDBJ databases">
        <authorList>
            <person name="Morgan W.R."/>
            <person name="Tartar A."/>
        </authorList>
    </citation>
    <scope>NUCLEOTIDE SEQUENCE</scope>
    <source>
        <strain evidence="2">ARSEF 373</strain>
    </source>
</reference>